<organism evidence="3 4">
    <name type="scientific">Chelativorans composti</name>
    <dbReference type="NCBI Taxonomy" id="768533"/>
    <lineage>
        <taxon>Bacteria</taxon>
        <taxon>Pseudomonadati</taxon>
        <taxon>Pseudomonadota</taxon>
        <taxon>Alphaproteobacteria</taxon>
        <taxon>Hyphomicrobiales</taxon>
        <taxon>Phyllobacteriaceae</taxon>
        <taxon>Chelativorans</taxon>
    </lineage>
</organism>
<dbReference type="SFLD" id="SFLDS00019">
    <property type="entry name" value="Glutathione_Transferase_(cytos"/>
    <property type="match status" value="1"/>
</dbReference>
<evidence type="ECO:0000259" key="1">
    <source>
        <dbReference type="PROSITE" id="PS50404"/>
    </source>
</evidence>
<dbReference type="PANTHER" id="PTHR44051">
    <property type="entry name" value="GLUTATHIONE S-TRANSFERASE-RELATED"/>
    <property type="match status" value="1"/>
</dbReference>
<dbReference type="InterPro" id="IPR010987">
    <property type="entry name" value="Glutathione-S-Trfase_C-like"/>
</dbReference>
<accession>A0ABW5DJ51</accession>
<dbReference type="Gene3D" id="1.20.1050.10">
    <property type="match status" value="1"/>
</dbReference>
<dbReference type="Pfam" id="PF13409">
    <property type="entry name" value="GST_N_2"/>
    <property type="match status" value="1"/>
</dbReference>
<protein>
    <submittedName>
        <fullName evidence="3">Glutathione S-transferase C-terminal domain-containing protein</fullName>
    </submittedName>
</protein>
<dbReference type="InterPro" id="IPR036282">
    <property type="entry name" value="Glutathione-S-Trfase_C_sf"/>
</dbReference>
<name>A0ABW5DJ51_9HYPH</name>
<dbReference type="PANTHER" id="PTHR44051:SF8">
    <property type="entry name" value="GLUTATHIONE S-TRANSFERASE GSTA"/>
    <property type="match status" value="1"/>
</dbReference>
<dbReference type="SUPFAM" id="SSF47616">
    <property type="entry name" value="GST C-terminal domain-like"/>
    <property type="match status" value="1"/>
</dbReference>
<feature type="domain" description="GST C-terminal" evidence="2">
    <location>
        <begin position="85"/>
        <end position="207"/>
    </location>
</feature>
<feature type="domain" description="GST N-terminal" evidence="1">
    <location>
        <begin position="1"/>
        <end position="80"/>
    </location>
</feature>
<comment type="caution">
    <text evidence="3">The sequence shown here is derived from an EMBL/GenBank/DDBJ whole genome shotgun (WGS) entry which is preliminary data.</text>
</comment>
<evidence type="ECO:0000313" key="3">
    <source>
        <dbReference type="EMBL" id="MFD2261157.1"/>
    </source>
</evidence>
<evidence type="ECO:0000259" key="2">
    <source>
        <dbReference type="PROSITE" id="PS50405"/>
    </source>
</evidence>
<dbReference type="InterPro" id="IPR036249">
    <property type="entry name" value="Thioredoxin-like_sf"/>
</dbReference>
<proteinExistence type="predicted"/>
<dbReference type="PROSITE" id="PS50405">
    <property type="entry name" value="GST_CTER"/>
    <property type="match status" value="1"/>
</dbReference>
<keyword evidence="4" id="KW-1185">Reference proteome</keyword>
<dbReference type="PROSITE" id="PS50404">
    <property type="entry name" value="GST_NTER"/>
    <property type="match status" value="1"/>
</dbReference>
<sequence>MKLFYSPGACSLGIHLLLEEIGKPYSLSLVDLKSGAQYAPDYVKLNPKSKVPALLRDDDTLLTEYPAIAMWLAKSNPDKKLLPADLEGEVRTLELVDYVVATLHMQGFSRLFRPDKFSSIESEQEAVRAAGREIIAKGLEHVSKQIGDRSYAIGDHFTIADSALFYLLFWVIDLFKIEVPANIKTYFEGLKARPAARKVLADEGFGG</sequence>
<dbReference type="EMBL" id="JBHUIR010000062">
    <property type="protein sequence ID" value="MFD2261157.1"/>
    <property type="molecule type" value="Genomic_DNA"/>
</dbReference>
<dbReference type="Pfam" id="PF13410">
    <property type="entry name" value="GST_C_2"/>
    <property type="match status" value="1"/>
</dbReference>
<dbReference type="SFLD" id="SFLDG00358">
    <property type="entry name" value="Main_(cytGST)"/>
    <property type="match status" value="1"/>
</dbReference>
<dbReference type="Proteomes" id="UP001597373">
    <property type="component" value="Unassembled WGS sequence"/>
</dbReference>
<evidence type="ECO:0000313" key="4">
    <source>
        <dbReference type="Proteomes" id="UP001597373"/>
    </source>
</evidence>
<dbReference type="Gene3D" id="3.40.30.10">
    <property type="entry name" value="Glutaredoxin"/>
    <property type="match status" value="1"/>
</dbReference>
<reference evidence="4" key="1">
    <citation type="journal article" date="2019" name="Int. J. Syst. Evol. Microbiol.">
        <title>The Global Catalogue of Microorganisms (GCM) 10K type strain sequencing project: providing services to taxonomists for standard genome sequencing and annotation.</title>
        <authorList>
            <consortium name="The Broad Institute Genomics Platform"/>
            <consortium name="The Broad Institute Genome Sequencing Center for Infectious Disease"/>
            <person name="Wu L."/>
            <person name="Ma J."/>
        </authorList>
    </citation>
    <scope>NUCLEOTIDE SEQUENCE [LARGE SCALE GENOMIC DNA]</scope>
    <source>
        <strain evidence="4">KCTC 23707</strain>
    </source>
</reference>
<dbReference type="SUPFAM" id="SSF52833">
    <property type="entry name" value="Thioredoxin-like"/>
    <property type="match status" value="1"/>
</dbReference>
<dbReference type="CDD" id="cd03057">
    <property type="entry name" value="GST_N_Beta"/>
    <property type="match status" value="1"/>
</dbReference>
<dbReference type="SFLD" id="SFLDG01150">
    <property type="entry name" value="Main.1:_Beta-like"/>
    <property type="match status" value="1"/>
</dbReference>
<gene>
    <name evidence="3" type="ORF">ACFSMZ_15510</name>
</gene>
<dbReference type="RefSeq" id="WP_345099861.1">
    <property type="nucleotide sequence ID" value="NZ_BAABGS010000071.1"/>
</dbReference>
<dbReference type="InterPro" id="IPR040079">
    <property type="entry name" value="Glutathione_S-Trfase"/>
</dbReference>
<dbReference type="InterPro" id="IPR004045">
    <property type="entry name" value="Glutathione_S-Trfase_N"/>
</dbReference>